<reference evidence="1 2" key="2">
    <citation type="journal article" date="2022" name="Mol. Ecol. Resour.">
        <title>The genomes of chicory, endive, great burdock and yacon provide insights into Asteraceae paleo-polyploidization history and plant inulin production.</title>
        <authorList>
            <person name="Fan W."/>
            <person name="Wang S."/>
            <person name="Wang H."/>
            <person name="Wang A."/>
            <person name="Jiang F."/>
            <person name="Liu H."/>
            <person name="Zhao H."/>
            <person name="Xu D."/>
            <person name="Zhang Y."/>
        </authorList>
    </citation>
    <scope>NUCLEOTIDE SEQUENCE [LARGE SCALE GENOMIC DNA]</scope>
    <source>
        <strain evidence="2">cv. Niubang</strain>
    </source>
</reference>
<proteinExistence type="predicted"/>
<organism evidence="1 2">
    <name type="scientific">Arctium lappa</name>
    <name type="common">Greater burdock</name>
    <name type="synonym">Lappa major</name>
    <dbReference type="NCBI Taxonomy" id="4217"/>
    <lineage>
        <taxon>Eukaryota</taxon>
        <taxon>Viridiplantae</taxon>
        <taxon>Streptophyta</taxon>
        <taxon>Embryophyta</taxon>
        <taxon>Tracheophyta</taxon>
        <taxon>Spermatophyta</taxon>
        <taxon>Magnoliopsida</taxon>
        <taxon>eudicotyledons</taxon>
        <taxon>Gunneridae</taxon>
        <taxon>Pentapetalae</taxon>
        <taxon>asterids</taxon>
        <taxon>campanulids</taxon>
        <taxon>Asterales</taxon>
        <taxon>Asteraceae</taxon>
        <taxon>Carduoideae</taxon>
        <taxon>Cardueae</taxon>
        <taxon>Arctiinae</taxon>
        <taxon>Arctium</taxon>
    </lineage>
</organism>
<keyword evidence="2" id="KW-1185">Reference proteome</keyword>
<comment type="caution">
    <text evidence="1">The sequence shown here is derived from an EMBL/GenBank/DDBJ whole genome shotgun (WGS) entry which is preliminary data.</text>
</comment>
<accession>A0ACB9EGF3</accession>
<evidence type="ECO:0000313" key="2">
    <source>
        <dbReference type="Proteomes" id="UP001055879"/>
    </source>
</evidence>
<protein>
    <submittedName>
        <fullName evidence="1">Uncharacterized protein</fullName>
    </submittedName>
</protein>
<dbReference type="EMBL" id="CM042048">
    <property type="protein sequence ID" value="KAI3757892.1"/>
    <property type="molecule type" value="Genomic_DNA"/>
</dbReference>
<gene>
    <name evidence="1" type="ORF">L6452_05436</name>
</gene>
<evidence type="ECO:0000313" key="1">
    <source>
        <dbReference type="EMBL" id="KAI3757892.1"/>
    </source>
</evidence>
<reference evidence="2" key="1">
    <citation type="journal article" date="2022" name="Mol. Ecol. Resour.">
        <title>The genomes of chicory, endive, great burdock and yacon provide insights into Asteraceae palaeo-polyploidization history and plant inulin production.</title>
        <authorList>
            <person name="Fan W."/>
            <person name="Wang S."/>
            <person name="Wang H."/>
            <person name="Wang A."/>
            <person name="Jiang F."/>
            <person name="Liu H."/>
            <person name="Zhao H."/>
            <person name="Xu D."/>
            <person name="Zhang Y."/>
        </authorList>
    </citation>
    <scope>NUCLEOTIDE SEQUENCE [LARGE SCALE GENOMIC DNA]</scope>
    <source>
        <strain evidence="2">cv. Niubang</strain>
    </source>
</reference>
<dbReference type="Proteomes" id="UP001055879">
    <property type="component" value="Linkage Group LG02"/>
</dbReference>
<name>A0ACB9EGF3_ARCLA</name>
<sequence length="103" mass="12285">MVEKQTADDLKKMRASVQEIDWKRELDWRRGQFFFQNKGFAFVAKEELDISVMVEKQTADDLKKMRASVQEIDWKRELDWRRGQFFFQNKGFAFVAKGTNARG</sequence>